<evidence type="ECO:0000256" key="4">
    <source>
        <dbReference type="ARBA" id="ARBA00022777"/>
    </source>
</evidence>
<comment type="catalytic activity">
    <reaction evidence="7">
        <text>L-seryl-[pyruvate dehydrogenase E1 alpha subunit] + ATP = O-phospho-L-seryl-[pyruvate dehydrogenase E1 alpha subunit] + ADP + H(+)</text>
        <dbReference type="Rhea" id="RHEA:23052"/>
        <dbReference type="Rhea" id="RHEA-COMP:13689"/>
        <dbReference type="Rhea" id="RHEA-COMP:13690"/>
        <dbReference type="ChEBI" id="CHEBI:15378"/>
        <dbReference type="ChEBI" id="CHEBI:29999"/>
        <dbReference type="ChEBI" id="CHEBI:30616"/>
        <dbReference type="ChEBI" id="CHEBI:83421"/>
        <dbReference type="ChEBI" id="CHEBI:456216"/>
        <dbReference type="EC" id="2.7.11.2"/>
    </reaction>
</comment>
<dbReference type="PANTHER" id="PTHR11947:SF3">
    <property type="entry name" value="[PYRUVATE DEHYDROGENASE (ACETYL-TRANSFERRING)] KINASE, MITOCHONDRIAL"/>
    <property type="match status" value="1"/>
</dbReference>
<keyword evidence="2 8" id="KW-0808">Transferase</keyword>
<comment type="similarity">
    <text evidence="1 8">Belongs to the PDK/BCKDK protein kinase family.</text>
</comment>
<dbReference type="Gene3D" id="3.30.565.10">
    <property type="entry name" value="Histidine kinase-like ATPase, C-terminal domain"/>
    <property type="match status" value="1"/>
</dbReference>
<evidence type="ECO:0000256" key="3">
    <source>
        <dbReference type="ARBA" id="ARBA00022741"/>
    </source>
</evidence>
<dbReference type="Gene3D" id="1.20.140.20">
    <property type="entry name" value="Alpha-ketoacid/pyruvate dehydrogenase kinase, N-terminal domain"/>
    <property type="match status" value="1"/>
</dbReference>
<evidence type="ECO:0000256" key="1">
    <source>
        <dbReference type="ARBA" id="ARBA00006155"/>
    </source>
</evidence>
<dbReference type="GO" id="GO:0010906">
    <property type="term" value="P:regulation of glucose metabolic process"/>
    <property type="evidence" value="ECO:0007669"/>
    <property type="project" value="TreeGrafter"/>
</dbReference>
<sequence length="379" mass="41303">MVSIDAERLEAFMQAELSFLAQRPHEPLTLQRIVEASTPAKVAKLVHEELPELFAARVKHIEAVPGWADQPELVSIRDIFVQSFKDLRLSEPDLANAQSAASLSDFTEVIYSIRRRHRPVTVLLGEAMRKMRRGDADAESTFQAWADVFLSSRISTEMLTSHYTKIIEAAGVNPTQVGVVDTKCNPGQICQEAAEQVEKSFSEEAGAGDGIRITVQANNCINSQSEIEFSYIPRYLFYIVQELLRNSARATLEAKQAAAAAGTPGPGPIAVTVCADQTQVVIRISDHANGLFGNDEKIWSYQFSTSAQPLKAYMDCASPLSGWGMGVPLGRLYAEYLGGSMELMNMPGTGVDAYLFLKRIALDSGAGERAGQQAGQQAA</sequence>
<evidence type="ECO:0000259" key="9">
    <source>
        <dbReference type="Pfam" id="PF10436"/>
    </source>
</evidence>
<keyword evidence="3 8" id="KW-0547">Nucleotide-binding</keyword>
<dbReference type="GO" id="GO:0005524">
    <property type="term" value="F:ATP binding"/>
    <property type="evidence" value="ECO:0007669"/>
    <property type="project" value="UniProtKB-UniRule"/>
</dbReference>
<evidence type="ECO:0000256" key="2">
    <source>
        <dbReference type="ARBA" id="ARBA00022679"/>
    </source>
</evidence>
<evidence type="ECO:0000313" key="10">
    <source>
        <dbReference type="EMBL" id="CAD9493609.1"/>
    </source>
</evidence>
<dbReference type="GO" id="GO:0005759">
    <property type="term" value="C:mitochondrial matrix"/>
    <property type="evidence" value="ECO:0007669"/>
    <property type="project" value="UniProtKB-SubCell"/>
</dbReference>
<feature type="domain" description="Branched-chain alpha-ketoacid dehydrogenase kinase/Pyruvate dehydrogenase kinase N-terminal" evidence="9">
    <location>
        <begin position="39"/>
        <end position="181"/>
    </location>
</feature>
<evidence type="ECO:0000256" key="7">
    <source>
        <dbReference type="ARBA" id="ARBA00048201"/>
    </source>
</evidence>
<dbReference type="PANTHER" id="PTHR11947">
    <property type="entry name" value="PYRUVATE DEHYDROGENASE KINASE"/>
    <property type="match status" value="1"/>
</dbReference>
<dbReference type="AlphaFoldDB" id="A0A6V0HNT0"/>
<gene>
    <name evidence="10" type="ORF">BRAN1462_LOCUS2937</name>
</gene>
<keyword evidence="6 8" id="KW-0496">Mitochondrion</keyword>
<dbReference type="Pfam" id="PF10436">
    <property type="entry name" value="BCDHK_Adom3"/>
    <property type="match status" value="1"/>
</dbReference>
<name>A0A6V0HNT0_9DINO</name>
<reference evidence="10" key="1">
    <citation type="submission" date="2021-01" db="EMBL/GenBank/DDBJ databases">
        <authorList>
            <person name="Corre E."/>
            <person name="Pelletier E."/>
            <person name="Niang G."/>
            <person name="Scheremetjew M."/>
            <person name="Finn R."/>
            <person name="Kale V."/>
            <person name="Holt S."/>
            <person name="Cochrane G."/>
            <person name="Meng A."/>
            <person name="Brown T."/>
            <person name="Cohen L."/>
        </authorList>
    </citation>
    <scope>NUCLEOTIDE SEQUENCE</scope>
    <source>
        <strain evidence="10">RCC3387</strain>
    </source>
</reference>
<dbReference type="InterPro" id="IPR039028">
    <property type="entry name" value="BCKD/PDK"/>
</dbReference>
<comment type="subcellular location">
    <subcellularLocation>
        <location evidence="8">Mitochondrion matrix</location>
    </subcellularLocation>
</comment>
<dbReference type="InterPro" id="IPR018955">
    <property type="entry name" value="BCDHK/PDK_N"/>
</dbReference>
<accession>A0A6V0HNT0</accession>
<dbReference type="GO" id="GO:0004740">
    <property type="term" value="F:pyruvate dehydrogenase (acetyl-transferring) kinase activity"/>
    <property type="evidence" value="ECO:0007669"/>
    <property type="project" value="UniProtKB-EC"/>
</dbReference>
<dbReference type="SUPFAM" id="SSF69012">
    <property type="entry name" value="alpha-ketoacid dehydrogenase kinase, N-terminal domain"/>
    <property type="match status" value="1"/>
</dbReference>
<dbReference type="SUPFAM" id="SSF55874">
    <property type="entry name" value="ATPase domain of HSP90 chaperone/DNA topoisomerase II/histidine kinase"/>
    <property type="match status" value="1"/>
</dbReference>
<dbReference type="EC" id="2.7.11.-" evidence="8"/>
<evidence type="ECO:0000256" key="6">
    <source>
        <dbReference type="ARBA" id="ARBA00023128"/>
    </source>
</evidence>
<protein>
    <recommendedName>
        <fullName evidence="8">Protein-serine/threonine kinase</fullName>
        <ecNumber evidence="8">2.7.11.-</ecNumber>
    </recommendedName>
</protein>
<keyword evidence="4 8" id="KW-0418">Kinase</keyword>
<dbReference type="EMBL" id="HBGW01004399">
    <property type="protein sequence ID" value="CAD9493609.1"/>
    <property type="molecule type" value="Transcribed_RNA"/>
</dbReference>
<evidence type="ECO:0000256" key="8">
    <source>
        <dbReference type="RuleBase" id="RU366032"/>
    </source>
</evidence>
<evidence type="ECO:0000256" key="5">
    <source>
        <dbReference type="ARBA" id="ARBA00022840"/>
    </source>
</evidence>
<organism evidence="10">
    <name type="scientific">Zooxanthella nutricula</name>
    <dbReference type="NCBI Taxonomy" id="1333877"/>
    <lineage>
        <taxon>Eukaryota</taxon>
        <taxon>Sar</taxon>
        <taxon>Alveolata</taxon>
        <taxon>Dinophyceae</taxon>
        <taxon>Peridiniales</taxon>
        <taxon>Peridiniales incertae sedis</taxon>
        <taxon>Zooxanthella</taxon>
    </lineage>
</organism>
<proteinExistence type="inferred from homology"/>
<dbReference type="InterPro" id="IPR036890">
    <property type="entry name" value="HATPase_C_sf"/>
</dbReference>
<keyword evidence="5 8" id="KW-0067">ATP-binding</keyword>
<dbReference type="InterPro" id="IPR036784">
    <property type="entry name" value="AK/P_DHK_N_sf"/>
</dbReference>